<dbReference type="Proteomes" id="UP000779900">
    <property type="component" value="Unassembled WGS sequence"/>
</dbReference>
<evidence type="ECO:0000313" key="2">
    <source>
        <dbReference type="Proteomes" id="UP000779900"/>
    </source>
</evidence>
<dbReference type="EMBL" id="VGIR01000053">
    <property type="protein sequence ID" value="MBM3331966.1"/>
    <property type="molecule type" value="Genomic_DNA"/>
</dbReference>
<proteinExistence type="predicted"/>
<evidence type="ECO:0000313" key="1">
    <source>
        <dbReference type="EMBL" id="MBM3331966.1"/>
    </source>
</evidence>
<name>A0A937XH57_UNCW3</name>
<gene>
    <name evidence="1" type="ORF">FJY68_08980</name>
</gene>
<sequence length="146" mass="16180">MAARTEEEQTEHDLVIEAAVEQLANSAKYQLQANPGTEMNVAVGRQYPDIIVTEKGSSKVRLVIEVETTDTVGDQELNHWRALAGLGPPLYMLTPYTATADAERLCLTAGIKCHHGYYHRDEMGRFKIVLKKDSAPHASTAHHSPR</sequence>
<organism evidence="1 2">
    <name type="scientific">candidate division WOR-3 bacterium</name>
    <dbReference type="NCBI Taxonomy" id="2052148"/>
    <lineage>
        <taxon>Bacteria</taxon>
        <taxon>Bacteria division WOR-3</taxon>
    </lineage>
</organism>
<accession>A0A937XH57</accession>
<reference evidence="1" key="1">
    <citation type="submission" date="2019-03" db="EMBL/GenBank/DDBJ databases">
        <title>Lake Tanganyika Metagenome-Assembled Genomes (MAGs).</title>
        <authorList>
            <person name="Tran P."/>
        </authorList>
    </citation>
    <scope>NUCLEOTIDE SEQUENCE</scope>
    <source>
        <strain evidence="1">K_DeepCast_150m_m2_040</strain>
    </source>
</reference>
<comment type="caution">
    <text evidence="1">The sequence shown here is derived from an EMBL/GenBank/DDBJ whole genome shotgun (WGS) entry which is preliminary data.</text>
</comment>
<protein>
    <submittedName>
        <fullName evidence="1">Uncharacterized protein</fullName>
    </submittedName>
</protein>
<dbReference type="AlphaFoldDB" id="A0A937XH57"/>